<evidence type="ECO:0000256" key="1">
    <source>
        <dbReference type="ARBA" id="ARBA00004141"/>
    </source>
</evidence>
<dbReference type="AlphaFoldDB" id="A0A7R9B7Z5"/>
<dbReference type="PANTHER" id="PTHR48021">
    <property type="match status" value="1"/>
</dbReference>
<feature type="domain" description="Major facilitator superfamily (MFS) profile" evidence="6">
    <location>
        <begin position="105"/>
        <end position="313"/>
    </location>
</feature>
<dbReference type="PROSITE" id="PS50850">
    <property type="entry name" value="MFS"/>
    <property type="match status" value="1"/>
</dbReference>
<dbReference type="InterPro" id="IPR005829">
    <property type="entry name" value="Sugar_transporter_CS"/>
</dbReference>
<evidence type="ECO:0000256" key="4">
    <source>
        <dbReference type="ARBA" id="ARBA00023136"/>
    </source>
</evidence>
<name>A0A7R9B7Z5_TIMSH</name>
<evidence type="ECO:0000256" key="2">
    <source>
        <dbReference type="ARBA" id="ARBA00022692"/>
    </source>
</evidence>
<dbReference type="InterPro" id="IPR020846">
    <property type="entry name" value="MFS_dom"/>
</dbReference>
<keyword evidence="4 5" id="KW-0472">Membrane</keyword>
<evidence type="ECO:0000313" key="7">
    <source>
        <dbReference type="EMBL" id="CAD7267930.1"/>
    </source>
</evidence>
<dbReference type="SUPFAM" id="SSF103473">
    <property type="entry name" value="MFS general substrate transporter"/>
    <property type="match status" value="1"/>
</dbReference>
<feature type="transmembrane region" description="Helical" evidence="5">
    <location>
        <begin position="223"/>
        <end position="240"/>
    </location>
</feature>
<proteinExistence type="predicted"/>
<feature type="transmembrane region" description="Helical" evidence="5">
    <location>
        <begin position="252"/>
        <end position="278"/>
    </location>
</feature>
<dbReference type="GO" id="GO:0022857">
    <property type="term" value="F:transmembrane transporter activity"/>
    <property type="evidence" value="ECO:0007669"/>
    <property type="project" value="InterPro"/>
</dbReference>
<protein>
    <recommendedName>
        <fullName evidence="6">Major facilitator superfamily (MFS) profile domain-containing protein</fullName>
    </recommendedName>
</protein>
<dbReference type="PANTHER" id="PTHR48021:SF1">
    <property type="entry name" value="GH07001P-RELATED"/>
    <property type="match status" value="1"/>
</dbReference>
<dbReference type="Gene3D" id="1.20.1250.20">
    <property type="entry name" value="MFS general substrate transporter like domains"/>
    <property type="match status" value="1"/>
</dbReference>
<dbReference type="EMBL" id="OC010938">
    <property type="protein sequence ID" value="CAD7267930.1"/>
    <property type="molecule type" value="Genomic_DNA"/>
</dbReference>
<gene>
    <name evidence="7" type="ORF">TSIB3V08_LOCUS11932</name>
</gene>
<sequence>MWFGEGQDSPHWWPHGLRSVTLDCQRRIVKHLVSTYARCLPSVYRYLSVLRCLVEQNLPSHVGAVWGMDGDKLPLQTGRKLPQYLAACISSINTICCGSVFAWSAPALPYLQSALAGDDTTTHSGGNYTYYNVSEDLGQHRVRFDNNASIGLLPDNTVSVAEGSIISSLVAIGCLVGSLPAGQLANAFGRRTMLQVMNVPLLVGWIIIIFADRHVALLCTARFIQGISLGLGAVMAPLYNEEIADARVRGSLGVIYDLMLTVGILWVYTAGASLPYLWLNISSAFTAVSTPPPGGPPYQQEYSDYYHSEAYIP</sequence>
<accession>A0A7R9B7Z5</accession>
<comment type="subcellular location">
    <subcellularLocation>
        <location evidence="1">Membrane</location>
        <topology evidence="1">Multi-pass membrane protein</topology>
    </subcellularLocation>
</comment>
<feature type="transmembrane region" description="Helical" evidence="5">
    <location>
        <begin position="193"/>
        <end position="211"/>
    </location>
</feature>
<dbReference type="GO" id="GO:0016020">
    <property type="term" value="C:membrane"/>
    <property type="evidence" value="ECO:0007669"/>
    <property type="project" value="UniProtKB-SubCell"/>
</dbReference>
<dbReference type="Pfam" id="PF00083">
    <property type="entry name" value="Sugar_tr"/>
    <property type="match status" value="1"/>
</dbReference>
<dbReference type="InterPro" id="IPR036259">
    <property type="entry name" value="MFS_trans_sf"/>
</dbReference>
<dbReference type="InterPro" id="IPR005828">
    <property type="entry name" value="MFS_sugar_transport-like"/>
</dbReference>
<dbReference type="PROSITE" id="PS00217">
    <property type="entry name" value="SUGAR_TRANSPORT_2"/>
    <property type="match status" value="1"/>
</dbReference>
<evidence type="ECO:0000259" key="6">
    <source>
        <dbReference type="PROSITE" id="PS50850"/>
    </source>
</evidence>
<reference evidence="7" key="1">
    <citation type="submission" date="2020-11" db="EMBL/GenBank/DDBJ databases">
        <authorList>
            <person name="Tran Van P."/>
        </authorList>
    </citation>
    <scope>NUCLEOTIDE SEQUENCE</scope>
</reference>
<evidence type="ECO:0000256" key="3">
    <source>
        <dbReference type="ARBA" id="ARBA00022989"/>
    </source>
</evidence>
<keyword evidence="2 5" id="KW-0812">Transmembrane</keyword>
<evidence type="ECO:0000256" key="5">
    <source>
        <dbReference type="SAM" id="Phobius"/>
    </source>
</evidence>
<keyword evidence="3 5" id="KW-1133">Transmembrane helix</keyword>
<dbReference type="InterPro" id="IPR050549">
    <property type="entry name" value="MFS_Trehalose_Transporter"/>
</dbReference>
<organism evidence="7">
    <name type="scientific">Timema shepardi</name>
    <name type="common">Walking stick</name>
    <dbReference type="NCBI Taxonomy" id="629360"/>
    <lineage>
        <taxon>Eukaryota</taxon>
        <taxon>Metazoa</taxon>
        <taxon>Ecdysozoa</taxon>
        <taxon>Arthropoda</taxon>
        <taxon>Hexapoda</taxon>
        <taxon>Insecta</taxon>
        <taxon>Pterygota</taxon>
        <taxon>Neoptera</taxon>
        <taxon>Polyneoptera</taxon>
        <taxon>Phasmatodea</taxon>
        <taxon>Timematodea</taxon>
        <taxon>Timematoidea</taxon>
        <taxon>Timematidae</taxon>
        <taxon>Timema</taxon>
    </lineage>
</organism>